<keyword evidence="4" id="KW-0067">ATP-binding</keyword>
<dbReference type="PANTHER" id="PTHR21060">
    <property type="entry name" value="ACETATE KINASE"/>
    <property type="match status" value="1"/>
</dbReference>
<evidence type="ECO:0000256" key="1">
    <source>
        <dbReference type="ARBA" id="ARBA00022679"/>
    </source>
</evidence>
<gene>
    <name evidence="5" type="primary">ackA_1</name>
    <name evidence="5" type="ORF">GALL_17890</name>
</gene>
<reference evidence="5" key="1">
    <citation type="submission" date="2016-10" db="EMBL/GenBank/DDBJ databases">
        <title>Sequence of Gallionella enrichment culture.</title>
        <authorList>
            <person name="Poehlein A."/>
            <person name="Muehling M."/>
            <person name="Daniel R."/>
        </authorList>
    </citation>
    <scope>NUCLEOTIDE SEQUENCE</scope>
</reference>
<sequence length="171" mass="19046">MDTFSILALNTGNSFLKFSLFQRSIDAPINPTIKGCISDIGGASTLTWTYGTIHAHIGIAVNNHNEAAEWAFDWLQNLWPLGSLLDNVNVVEHRFVDYGKRYNAPVIVDENVITQLEAFIPHAIPHNTKAIMILIASQKLLAKKALTVVTFDTALIHDIDEPTTELDEIRH</sequence>
<dbReference type="Pfam" id="PF00871">
    <property type="entry name" value="Acetate_kinase"/>
    <property type="match status" value="1"/>
</dbReference>
<comment type="caution">
    <text evidence="5">The sequence shown here is derived from an EMBL/GenBank/DDBJ whole genome shotgun (WGS) entry which is preliminary data.</text>
</comment>
<name>A0A1J5TBS0_9ZZZZ</name>
<proteinExistence type="predicted"/>
<dbReference type="Gene3D" id="3.30.420.40">
    <property type="match status" value="1"/>
</dbReference>
<keyword evidence="1 5" id="KW-0808">Transferase</keyword>
<dbReference type="GO" id="GO:0005524">
    <property type="term" value="F:ATP binding"/>
    <property type="evidence" value="ECO:0007669"/>
    <property type="project" value="UniProtKB-KW"/>
</dbReference>
<dbReference type="AlphaFoldDB" id="A0A1J5TBS0"/>
<dbReference type="EMBL" id="MLJW01000004">
    <property type="protein sequence ID" value="OIR17571.1"/>
    <property type="molecule type" value="Genomic_DNA"/>
</dbReference>
<dbReference type="PANTHER" id="PTHR21060:SF15">
    <property type="entry name" value="ACETATE KINASE-RELATED"/>
    <property type="match status" value="1"/>
</dbReference>
<dbReference type="InterPro" id="IPR043129">
    <property type="entry name" value="ATPase_NBD"/>
</dbReference>
<evidence type="ECO:0000256" key="4">
    <source>
        <dbReference type="ARBA" id="ARBA00022840"/>
    </source>
</evidence>
<dbReference type="InterPro" id="IPR000890">
    <property type="entry name" value="Aliphatic_acid_kin_short-chain"/>
</dbReference>
<dbReference type="GO" id="GO:0008776">
    <property type="term" value="F:acetate kinase activity"/>
    <property type="evidence" value="ECO:0007669"/>
    <property type="project" value="UniProtKB-EC"/>
</dbReference>
<protein>
    <submittedName>
        <fullName evidence="5">Acetate kinase</fullName>
        <ecNumber evidence="5">2.7.2.1</ecNumber>
    </submittedName>
</protein>
<dbReference type="GO" id="GO:0006083">
    <property type="term" value="P:acetate metabolic process"/>
    <property type="evidence" value="ECO:0007669"/>
    <property type="project" value="TreeGrafter"/>
</dbReference>
<evidence type="ECO:0000313" key="5">
    <source>
        <dbReference type="EMBL" id="OIR17571.1"/>
    </source>
</evidence>
<dbReference type="EC" id="2.7.2.1" evidence="5"/>
<evidence type="ECO:0000256" key="2">
    <source>
        <dbReference type="ARBA" id="ARBA00022741"/>
    </source>
</evidence>
<organism evidence="5">
    <name type="scientific">mine drainage metagenome</name>
    <dbReference type="NCBI Taxonomy" id="410659"/>
    <lineage>
        <taxon>unclassified sequences</taxon>
        <taxon>metagenomes</taxon>
        <taxon>ecological metagenomes</taxon>
    </lineage>
</organism>
<keyword evidence="3 5" id="KW-0418">Kinase</keyword>
<accession>A0A1J5TBS0</accession>
<dbReference type="SUPFAM" id="SSF53067">
    <property type="entry name" value="Actin-like ATPase domain"/>
    <property type="match status" value="1"/>
</dbReference>
<evidence type="ECO:0000256" key="3">
    <source>
        <dbReference type="ARBA" id="ARBA00022777"/>
    </source>
</evidence>
<keyword evidence="2" id="KW-0547">Nucleotide-binding</keyword>